<dbReference type="Gene3D" id="3.40.50.300">
    <property type="entry name" value="P-loop containing nucleotide triphosphate hydrolases"/>
    <property type="match status" value="1"/>
</dbReference>
<evidence type="ECO:0000256" key="1">
    <source>
        <dbReference type="ARBA" id="ARBA00022679"/>
    </source>
</evidence>
<keyword evidence="1" id="KW-0808">Transferase</keyword>
<keyword evidence="4" id="KW-1015">Disulfide bond</keyword>
<dbReference type="InterPro" id="IPR027417">
    <property type="entry name" value="P-loop_NTPase"/>
</dbReference>
<dbReference type="EMBL" id="HACG01041174">
    <property type="protein sequence ID" value="CEK88039.1"/>
    <property type="molecule type" value="Transcribed_RNA"/>
</dbReference>
<evidence type="ECO:0000256" key="4">
    <source>
        <dbReference type="PIRSR" id="PIRSR637359-3"/>
    </source>
</evidence>
<evidence type="ECO:0000256" key="3">
    <source>
        <dbReference type="PIRSR" id="PIRSR637359-2"/>
    </source>
</evidence>
<evidence type="ECO:0000313" key="6">
    <source>
        <dbReference type="EMBL" id="CEK88039.1"/>
    </source>
</evidence>
<sequence length="174" mass="20504">MYARSRNMKVIVVLRDPVSRILSQATTSSIEWDGQLIVAKHGHTMKVNNDTEPIEWGRYVEYLKMWIQCFPKSQIHIVEWSDIMQRPAQTVHKIEAFLGVPYKAREENFHRDEVKRVYCIRPLHIKRMVCLSQNKGKSPTLSPSVEAMIYRFYSKHNEELFRLLGQRFQWGPGA</sequence>
<organism evidence="6">
    <name type="scientific">Arion vulgaris</name>
    <dbReference type="NCBI Taxonomy" id="1028688"/>
    <lineage>
        <taxon>Eukaryota</taxon>
        <taxon>Metazoa</taxon>
        <taxon>Spiralia</taxon>
        <taxon>Lophotrochozoa</taxon>
        <taxon>Mollusca</taxon>
        <taxon>Gastropoda</taxon>
        <taxon>Heterobranchia</taxon>
        <taxon>Euthyneura</taxon>
        <taxon>Panpulmonata</taxon>
        <taxon>Eupulmonata</taxon>
        <taxon>Stylommatophora</taxon>
        <taxon>Helicina</taxon>
        <taxon>Arionoidea</taxon>
        <taxon>Arionidae</taxon>
        <taxon>Arion</taxon>
    </lineage>
</organism>
<dbReference type="InterPro" id="IPR037359">
    <property type="entry name" value="NST/OST"/>
</dbReference>
<reference evidence="6" key="1">
    <citation type="submission" date="2014-12" db="EMBL/GenBank/DDBJ databases">
        <title>Insight into the proteome of Arion vulgaris.</title>
        <authorList>
            <person name="Aradska J."/>
            <person name="Bulat T."/>
            <person name="Smidak R."/>
            <person name="Sarate P."/>
            <person name="Gangsoo J."/>
            <person name="Sialana F."/>
            <person name="Bilban M."/>
            <person name="Lubec G."/>
        </authorList>
    </citation>
    <scope>NUCLEOTIDE SEQUENCE</scope>
    <source>
        <tissue evidence="6">Skin</tissue>
    </source>
</reference>
<dbReference type="GO" id="GO:0008467">
    <property type="term" value="F:[heparan sulfate]-glucosamine 3-sulfotransferase activity"/>
    <property type="evidence" value="ECO:0007669"/>
    <property type="project" value="TreeGrafter"/>
</dbReference>
<feature type="binding site" evidence="3">
    <location>
        <position position="23"/>
    </location>
    <ligand>
        <name>3'-phosphoadenylyl sulfate</name>
        <dbReference type="ChEBI" id="CHEBI:58339"/>
    </ligand>
</feature>
<accession>A0A0B7B3Y4</accession>
<feature type="binding site" evidence="3">
    <location>
        <position position="15"/>
    </location>
    <ligand>
        <name>3'-phosphoadenylyl sulfate</name>
        <dbReference type="ChEBI" id="CHEBI:58339"/>
    </ligand>
</feature>
<evidence type="ECO:0000256" key="2">
    <source>
        <dbReference type="ARBA" id="ARBA00023180"/>
    </source>
</evidence>
<dbReference type="Pfam" id="PF00685">
    <property type="entry name" value="Sulfotransfer_1"/>
    <property type="match status" value="1"/>
</dbReference>
<feature type="binding site" evidence="3">
    <location>
        <position position="118"/>
    </location>
    <ligand>
        <name>3'-phosphoadenylyl sulfate</name>
        <dbReference type="ChEBI" id="CHEBI:58339"/>
    </ligand>
</feature>
<dbReference type="InterPro" id="IPR000863">
    <property type="entry name" value="Sulfotransferase_dom"/>
</dbReference>
<name>A0A0B7B3Y4_9EUPU</name>
<keyword evidence="2" id="KW-0325">Glycoprotein</keyword>
<feature type="disulfide bond" evidence="4">
    <location>
        <begin position="119"/>
        <end position="130"/>
    </location>
</feature>
<dbReference type="SUPFAM" id="SSF52540">
    <property type="entry name" value="P-loop containing nucleoside triphosphate hydrolases"/>
    <property type="match status" value="1"/>
</dbReference>
<proteinExistence type="predicted"/>
<gene>
    <name evidence="6" type="primary">ORF162764</name>
</gene>
<dbReference type="AlphaFoldDB" id="A0A0B7B3Y4"/>
<evidence type="ECO:0000259" key="5">
    <source>
        <dbReference type="Pfam" id="PF00685"/>
    </source>
</evidence>
<dbReference type="PANTHER" id="PTHR10605:SF72">
    <property type="entry name" value="HEPARAN SULFATE 3-O SULFOTRANSFERASE-B, ISOFORM A"/>
    <property type="match status" value="1"/>
</dbReference>
<feature type="domain" description="Sulfotransferase" evidence="5">
    <location>
        <begin position="5"/>
        <end position="108"/>
    </location>
</feature>
<protein>
    <recommendedName>
        <fullName evidence="5">Sulfotransferase domain-containing protein</fullName>
    </recommendedName>
</protein>
<dbReference type="PANTHER" id="PTHR10605">
    <property type="entry name" value="HEPARAN SULFATE SULFOTRANSFERASE"/>
    <property type="match status" value="1"/>
</dbReference>